<dbReference type="Pfam" id="PF01464">
    <property type="entry name" value="SLT"/>
    <property type="match status" value="1"/>
</dbReference>
<evidence type="ECO:0000256" key="1">
    <source>
        <dbReference type="ARBA" id="ARBA00007734"/>
    </source>
</evidence>
<keyword evidence="2 3" id="KW-0732">Signal</keyword>
<feature type="chain" id="PRO_5041708342" evidence="3">
    <location>
        <begin position="32"/>
        <end position="680"/>
    </location>
</feature>
<dbReference type="SUPFAM" id="SSF48435">
    <property type="entry name" value="Bacterial muramidases"/>
    <property type="match status" value="1"/>
</dbReference>
<comment type="similarity">
    <text evidence="1">Belongs to the transglycosylase Slt family.</text>
</comment>
<dbReference type="KEGG" id="pais:PFX98_10760"/>
<evidence type="ECO:0000313" key="5">
    <source>
        <dbReference type="EMBL" id="WIT14076.1"/>
    </source>
</evidence>
<dbReference type="InterPro" id="IPR008939">
    <property type="entry name" value="Lytic_TGlycosylase_superhlx_U"/>
</dbReference>
<dbReference type="SUPFAM" id="SSF53955">
    <property type="entry name" value="Lysozyme-like"/>
    <property type="match status" value="1"/>
</dbReference>
<evidence type="ECO:0000256" key="3">
    <source>
        <dbReference type="SAM" id="SignalP"/>
    </source>
</evidence>
<sequence length="680" mass="75164">MSAVYGARNLTRIAALALACGLSFLSCGARAQDAAPPKPELIGEAREALRLKDKKRLAAVNAVAQAQQYPLASWIDYWDLGLRLTELSQGDLEGFYARWPGSYVEDRLRNDWLLELGRRRDWGNFARELPRFKMADDREVACYGLLTEHLAGRDVRAAARAAWLAQKDGDDGCQLLASTLLEAGRLKPEDVWLKLRLSFELNRPRAIKQASALLPKGLALHVTELQDSAARYLARKASTQGRTHAEITTLALLRISASDTAQAAELVDRWEARLPHDLAAWAWAQLARQAALKLQPEGADYYARAFRLLDKHNSAAEWSDDTLGWAVRAALRADNGAGRPALALQALGLMSAKEQQEPAWQYWRARALQASAAEGAGSAKSEAQRAQAHQLLQGLASPLSFYGKLAADELEQRLPLPAAPAPLSPQEKGQAYQHPGLNRSLLLIAAGLRNEGVREWNFSLRGMSDRELLAAAGLACEREVWDRCINTSERTRAEVDLNQRYPLPFRNEVLAKAREIGLDPAYVYGMIRQESRFIMDARSHVGASGLMQVMPATARWTAKKAGLDYKPEYLTDRDFNLRIGTNYLKLVLDDFGGSMAMAAAAYNAGPGRPRRWREGPVIDAALWAESIPFNETRDYVKKVLSNATVYARLLGSEPSALRERLGKLIGPREASAPSSNQDLP</sequence>
<keyword evidence="6" id="KW-1185">Reference proteome</keyword>
<protein>
    <submittedName>
        <fullName evidence="5">Transglycosylase SLT domain-containing protein</fullName>
    </submittedName>
</protein>
<dbReference type="InterPro" id="IPR008258">
    <property type="entry name" value="Transglycosylase_SLT_dom_1"/>
</dbReference>
<dbReference type="GO" id="GO:0004553">
    <property type="term" value="F:hydrolase activity, hydrolyzing O-glycosyl compounds"/>
    <property type="evidence" value="ECO:0007669"/>
    <property type="project" value="InterPro"/>
</dbReference>
<dbReference type="InterPro" id="IPR023346">
    <property type="entry name" value="Lysozyme-like_dom_sf"/>
</dbReference>
<dbReference type="Proteomes" id="UP001177769">
    <property type="component" value="Chromosome"/>
</dbReference>
<name>A0AA95SS58_9BURK</name>
<evidence type="ECO:0000259" key="4">
    <source>
        <dbReference type="Pfam" id="PF01464"/>
    </source>
</evidence>
<dbReference type="CDD" id="cd13401">
    <property type="entry name" value="Slt70-like"/>
    <property type="match status" value="1"/>
</dbReference>
<dbReference type="EMBL" id="CP116346">
    <property type="protein sequence ID" value="WIT14076.1"/>
    <property type="molecule type" value="Genomic_DNA"/>
</dbReference>
<dbReference type="RefSeq" id="WP_285235199.1">
    <property type="nucleotide sequence ID" value="NZ_CP116346.1"/>
</dbReference>
<feature type="signal peptide" evidence="3">
    <location>
        <begin position="1"/>
        <end position="31"/>
    </location>
</feature>
<accession>A0AA95SS58</accession>
<dbReference type="PANTHER" id="PTHR37423">
    <property type="entry name" value="SOLUBLE LYTIC MUREIN TRANSGLYCOSYLASE-RELATED"/>
    <property type="match status" value="1"/>
</dbReference>
<dbReference type="GO" id="GO:0042597">
    <property type="term" value="C:periplasmic space"/>
    <property type="evidence" value="ECO:0007669"/>
    <property type="project" value="InterPro"/>
</dbReference>
<dbReference type="PANTHER" id="PTHR37423:SF5">
    <property type="entry name" value="SOLUBLE LYTIC MUREIN TRANSGLYCOSYLASE"/>
    <property type="match status" value="1"/>
</dbReference>
<dbReference type="AlphaFoldDB" id="A0AA95SS58"/>
<evidence type="ECO:0000313" key="6">
    <source>
        <dbReference type="Proteomes" id="UP001177769"/>
    </source>
</evidence>
<feature type="domain" description="Transglycosylase SLT" evidence="4">
    <location>
        <begin position="512"/>
        <end position="614"/>
    </location>
</feature>
<evidence type="ECO:0000256" key="2">
    <source>
        <dbReference type="ARBA" id="ARBA00022729"/>
    </source>
</evidence>
<gene>
    <name evidence="5" type="ORF">PFX98_10760</name>
</gene>
<dbReference type="Gene3D" id="1.10.530.10">
    <property type="match status" value="1"/>
</dbReference>
<reference evidence="5" key="1">
    <citation type="submission" date="2023-01" db="EMBL/GenBank/DDBJ databases">
        <title>Whole genome sequence of Paucibacter sp. S2-9 isolated from pond sediment.</title>
        <authorList>
            <person name="Jung J.Y."/>
        </authorList>
    </citation>
    <scope>NUCLEOTIDE SEQUENCE</scope>
    <source>
        <strain evidence="5">S2-9</strain>
    </source>
</reference>
<proteinExistence type="inferred from homology"/>
<organism evidence="5 6">
    <name type="scientific">Paucibacter sediminis</name>
    <dbReference type="NCBI Taxonomy" id="3019553"/>
    <lineage>
        <taxon>Bacteria</taxon>
        <taxon>Pseudomonadati</taxon>
        <taxon>Pseudomonadota</taxon>
        <taxon>Betaproteobacteria</taxon>
        <taxon>Burkholderiales</taxon>
        <taxon>Sphaerotilaceae</taxon>
        <taxon>Roseateles</taxon>
    </lineage>
</organism>
<dbReference type="Gene3D" id="1.25.20.10">
    <property type="entry name" value="Bacterial muramidases"/>
    <property type="match status" value="1"/>
</dbReference>